<evidence type="ECO:0000313" key="2">
    <source>
        <dbReference type="Proteomes" id="UP000292787"/>
    </source>
</evidence>
<dbReference type="EMBL" id="SHTF01000016">
    <property type="protein sequence ID" value="TCF63929.1"/>
    <property type="molecule type" value="Genomic_DNA"/>
</dbReference>
<proteinExistence type="predicted"/>
<gene>
    <name evidence="1" type="ORF">MCC10116_1199</name>
</gene>
<comment type="caution">
    <text evidence="1">The sequence shown here is derived from an EMBL/GenBank/DDBJ whole genome shotgun (WGS) entry which is preliminary data.</text>
</comment>
<organism evidence="1 2">
    <name type="scientific">Bifidobacterium longum subsp. longum</name>
    <dbReference type="NCBI Taxonomy" id="1679"/>
    <lineage>
        <taxon>Bacteria</taxon>
        <taxon>Bacillati</taxon>
        <taxon>Actinomycetota</taxon>
        <taxon>Actinomycetes</taxon>
        <taxon>Bifidobacteriales</taxon>
        <taxon>Bifidobacteriaceae</taxon>
        <taxon>Bifidobacterium</taxon>
    </lineage>
</organism>
<evidence type="ECO:0000313" key="1">
    <source>
        <dbReference type="EMBL" id="TCF63929.1"/>
    </source>
</evidence>
<dbReference type="AlphaFoldDB" id="A0A4R0VK97"/>
<sequence>MTMTLSQLAEWAKDKERFTTVADWANFCREYLQFAQPEAIQAVIVSTNEHVYNFYQYKEDGNFKITRPLNTDLMITESEFDAAERNVMEALKDIRGIAEDMDARRTLNNFVYTCQQTIGATLDSLPSANTARKLNGDLFEKYIRRILNEIGAETGEGTIQVPIKVEGIEPFTMAYQHDLIVRKDGETKAIGSVKTSSKDRIDKIFIDKFMYNVLTDSLDMPHFAVFLNDVQRAGGNNMRHQKVAQTFLTGHFKGYTIKLNPLDGVYYCDLRPVMKTDEVLKKQISTLDNLLVNDIWKFME</sequence>
<reference evidence="1 2" key="1">
    <citation type="journal article" date="2018" name="Sci. Rep.">
        <title>Genomic diversity and distribution of Bifidobacterium longum subsp. longum across the human lifespan.</title>
        <authorList>
            <person name="Odamaki T."/>
            <person name="Bottacini F."/>
            <person name="Kato K."/>
            <person name="Mitsuyama E."/>
            <person name="Yoshida K."/>
            <person name="Horigome A."/>
            <person name="Xiao J.Z."/>
            <person name="van Sinderen D."/>
        </authorList>
    </citation>
    <scope>NUCLEOTIDE SEQUENCE [LARGE SCALE GENOMIC DNA]</scope>
    <source>
        <strain evidence="1 2">MCC10116</strain>
    </source>
</reference>
<accession>A0A4R0VK97</accession>
<protein>
    <submittedName>
        <fullName evidence="1">Uncharacterized protein</fullName>
    </submittedName>
</protein>
<dbReference type="RefSeq" id="WP_242669885.1">
    <property type="nucleotide sequence ID" value="NZ_SHTF01000016.1"/>
</dbReference>
<name>A0A4R0VK97_BIFLL</name>
<dbReference type="Proteomes" id="UP000292787">
    <property type="component" value="Unassembled WGS sequence"/>
</dbReference>